<dbReference type="GO" id="GO:0006541">
    <property type="term" value="P:glutamine metabolic process"/>
    <property type="evidence" value="ECO:0007669"/>
    <property type="project" value="InterPro"/>
</dbReference>
<dbReference type="EMBL" id="FQWL01000005">
    <property type="protein sequence ID" value="SHG92281.1"/>
    <property type="molecule type" value="Genomic_DNA"/>
</dbReference>
<dbReference type="GO" id="GO:0006526">
    <property type="term" value="P:L-arginine biosynthetic process"/>
    <property type="evidence" value="ECO:0007669"/>
    <property type="project" value="UniProtKB-UniRule"/>
</dbReference>
<feature type="binding site" evidence="8">
    <location>
        <position position="278"/>
    </location>
    <ligand>
        <name>L-glutamine</name>
        <dbReference type="ChEBI" id="CHEBI:58359"/>
    </ligand>
</feature>
<dbReference type="PRINTS" id="PR00097">
    <property type="entry name" value="ANTSNTHASEII"/>
</dbReference>
<dbReference type="GO" id="GO:0005524">
    <property type="term" value="F:ATP binding"/>
    <property type="evidence" value="ECO:0007669"/>
    <property type="project" value="UniProtKB-UniRule"/>
</dbReference>
<keyword evidence="5 8" id="KW-0067">ATP-binding</keyword>
<feature type="active site" evidence="8">
    <location>
        <position position="363"/>
    </location>
</feature>
<sequence length="389" mass="43585">MKTYPFFMFFCQTEIFKTYMKYHKKKKALVLLADGTVFYGKAVGNREGTAVGEVCFNTGMTGYQEIFTDPSYFGQLMVTTNAHIGNYGTHKDEVESDSIKIAGLIVKNFSYEYSRPDADISLLEFLEKNNLFAISDVDTRALVSYIRDNGAMNALISTRVDELDALKEELKKVPSMVGLELASKVSTEEPYYYGEENAKFKISALDIGIKKNILRNLAKRGAYVKVFPYNTPFKELEAWNPDGYFISNGPGDPEPLTEAISTAKEMIESDKPLFGICLGHQVLALANGVSTYKMHNGHRGINHPILNLVTGKGEITSQNHGFAINREETEANKDLEITHLHLNDNTVAGIKMKDKDVFSVQYHPEASPGPHDADYLFDQFFDAIKTSRN</sequence>
<dbReference type="InterPro" id="IPR002474">
    <property type="entry name" value="CarbamoylP_synth_ssu_N"/>
</dbReference>
<dbReference type="PANTHER" id="PTHR43418:SF7">
    <property type="entry name" value="CARBAMOYL-PHOSPHATE SYNTHASE SMALL CHAIN"/>
    <property type="match status" value="1"/>
</dbReference>
<feature type="binding site" evidence="8">
    <location>
        <position position="251"/>
    </location>
    <ligand>
        <name>L-glutamine</name>
        <dbReference type="ChEBI" id="CHEBI:58359"/>
    </ligand>
</feature>
<organism evidence="10 11">
    <name type="scientific">Flagellimonas flava</name>
    <dbReference type="NCBI Taxonomy" id="570519"/>
    <lineage>
        <taxon>Bacteria</taxon>
        <taxon>Pseudomonadati</taxon>
        <taxon>Bacteroidota</taxon>
        <taxon>Flavobacteriia</taxon>
        <taxon>Flavobacteriales</taxon>
        <taxon>Flavobacteriaceae</taxon>
        <taxon>Flagellimonas</taxon>
    </lineage>
</organism>
<dbReference type="CDD" id="cd01744">
    <property type="entry name" value="GATase1_CPSase"/>
    <property type="match status" value="1"/>
</dbReference>
<dbReference type="PANTHER" id="PTHR43418">
    <property type="entry name" value="MULTIFUNCTIONAL TRYPTOPHAN BIOSYNTHESIS PROTEIN-RELATED"/>
    <property type="match status" value="1"/>
</dbReference>
<dbReference type="Gene3D" id="3.50.30.20">
    <property type="entry name" value="Carbamoyl-phosphate synthase small subunit, N-terminal domain"/>
    <property type="match status" value="1"/>
</dbReference>
<dbReference type="GO" id="GO:0044205">
    <property type="term" value="P:'de novo' UMP biosynthetic process"/>
    <property type="evidence" value="ECO:0007669"/>
    <property type="project" value="UniProtKB-UniRule"/>
</dbReference>
<dbReference type="InterPro" id="IPR050472">
    <property type="entry name" value="Anth_synth/Amidotransfase"/>
</dbReference>
<dbReference type="PRINTS" id="PR00096">
    <property type="entry name" value="GATASE"/>
</dbReference>
<evidence type="ECO:0000313" key="11">
    <source>
        <dbReference type="Proteomes" id="UP000184532"/>
    </source>
</evidence>
<dbReference type="NCBIfam" id="TIGR01368">
    <property type="entry name" value="CPSaseIIsmall"/>
    <property type="match status" value="1"/>
</dbReference>
<comment type="catalytic activity">
    <reaction evidence="8">
        <text>L-glutamine + H2O = L-glutamate + NH4(+)</text>
        <dbReference type="Rhea" id="RHEA:15889"/>
        <dbReference type="ChEBI" id="CHEBI:15377"/>
        <dbReference type="ChEBI" id="CHEBI:28938"/>
        <dbReference type="ChEBI" id="CHEBI:29985"/>
        <dbReference type="ChEBI" id="CHEBI:58359"/>
    </reaction>
</comment>
<dbReference type="EC" id="6.3.5.5" evidence="8"/>
<gene>
    <name evidence="8" type="primary">carA</name>
    <name evidence="10" type="ORF">SAMN04488116_2947</name>
</gene>
<name>A0A1M5NRV7_9FLAO</name>
<keyword evidence="8" id="KW-0055">Arginine biosynthesis</keyword>
<feature type="domain" description="Carbamoyl-phosphate synthase small subunit N-terminal" evidence="9">
    <location>
        <begin position="26"/>
        <end position="157"/>
    </location>
</feature>
<dbReference type="SUPFAM" id="SSF52021">
    <property type="entry name" value="Carbamoyl phosphate synthetase, small subunit N-terminal domain"/>
    <property type="match status" value="1"/>
</dbReference>
<evidence type="ECO:0000256" key="6">
    <source>
        <dbReference type="ARBA" id="ARBA00022962"/>
    </source>
</evidence>
<dbReference type="SMART" id="SM01097">
    <property type="entry name" value="CPSase_sm_chain"/>
    <property type="match status" value="1"/>
</dbReference>
<feature type="binding site" evidence="8">
    <location>
        <position position="249"/>
    </location>
    <ligand>
        <name>L-glutamine</name>
        <dbReference type="ChEBI" id="CHEBI:58359"/>
    </ligand>
</feature>
<comment type="subunit">
    <text evidence="8">Composed of two chains; the small (or glutamine) chain promotes the hydrolysis of glutamine to ammonia, which is used by the large (or ammonia) chain to synthesize carbamoyl phosphate. Tetramer of heterodimers (alpha,beta)4.</text>
</comment>
<evidence type="ECO:0000259" key="9">
    <source>
        <dbReference type="SMART" id="SM01097"/>
    </source>
</evidence>
<dbReference type="GO" id="GO:0004359">
    <property type="term" value="F:glutaminase activity"/>
    <property type="evidence" value="ECO:0007669"/>
    <property type="project" value="RHEA"/>
</dbReference>
<comment type="pathway">
    <text evidence="8">Pyrimidine metabolism; UMP biosynthesis via de novo pathway; (S)-dihydroorotate from bicarbonate: step 1/3.</text>
</comment>
<evidence type="ECO:0000313" key="10">
    <source>
        <dbReference type="EMBL" id="SHG92281.1"/>
    </source>
</evidence>
<dbReference type="SUPFAM" id="SSF52317">
    <property type="entry name" value="Class I glutamine amidotransferase-like"/>
    <property type="match status" value="1"/>
</dbReference>
<proteinExistence type="inferred from homology"/>
<dbReference type="InterPro" id="IPR036480">
    <property type="entry name" value="CarbP_synth_ssu_N_sf"/>
</dbReference>
<dbReference type="AlphaFoldDB" id="A0A1M5NRV7"/>
<dbReference type="Proteomes" id="UP000184532">
    <property type="component" value="Unassembled WGS sequence"/>
</dbReference>
<dbReference type="InterPro" id="IPR035686">
    <property type="entry name" value="CPSase_GATase1"/>
</dbReference>
<feature type="binding site" evidence="8">
    <location>
        <position position="319"/>
    </location>
    <ligand>
        <name>L-glutamine</name>
        <dbReference type="ChEBI" id="CHEBI:58359"/>
    </ligand>
</feature>
<dbReference type="PRINTS" id="PR00099">
    <property type="entry name" value="CPSGATASE"/>
</dbReference>
<dbReference type="NCBIfam" id="NF009475">
    <property type="entry name" value="PRK12838.1"/>
    <property type="match status" value="1"/>
</dbReference>
<evidence type="ECO:0000256" key="3">
    <source>
        <dbReference type="ARBA" id="ARBA00022598"/>
    </source>
</evidence>
<dbReference type="UniPathway" id="UPA00070">
    <property type="reaction ID" value="UER00115"/>
</dbReference>
<protein>
    <recommendedName>
        <fullName evidence="8">Carbamoyl phosphate synthase small chain</fullName>
        <ecNumber evidence="8">6.3.5.5</ecNumber>
    </recommendedName>
    <alternativeName>
        <fullName evidence="8">Carbamoyl phosphate synthetase glutamine chain</fullName>
    </alternativeName>
</protein>
<dbReference type="Gene3D" id="3.40.50.880">
    <property type="match status" value="1"/>
</dbReference>
<dbReference type="HAMAP" id="MF_01209">
    <property type="entry name" value="CPSase_S_chain"/>
    <property type="match status" value="1"/>
</dbReference>
<evidence type="ECO:0000256" key="7">
    <source>
        <dbReference type="ARBA" id="ARBA00048816"/>
    </source>
</evidence>
<dbReference type="InterPro" id="IPR029062">
    <property type="entry name" value="Class_I_gatase-like"/>
</dbReference>
<feature type="region of interest" description="CPSase" evidence="8">
    <location>
        <begin position="1"/>
        <end position="200"/>
    </location>
</feature>
<feature type="binding site" evidence="8">
    <location>
        <position position="321"/>
    </location>
    <ligand>
        <name>L-glutamine</name>
        <dbReference type="ChEBI" id="CHEBI:58359"/>
    </ligand>
</feature>
<comment type="catalytic activity">
    <reaction evidence="7 8">
        <text>hydrogencarbonate + L-glutamine + 2 ATP + H2O = carbamoyl phosphate + L-glutamate + 2 ADP + phosphate + 2 H(+)</text>
        <dbReference type="Rhea" id="RHEA:18633"/>
        <dbReference type="ChEBI" id="CHEBI:15377"/>
        <dbReference type="ChEBI" id="CHEBI:15378"/>
        <dbReference type="ChEBI" id="CHEBI:17544"/>
        <dbReference type="ChEBI" id="CHEBI:29985"/>
        <dbReference type="ChEBI" id="CHEBI:30616"/>
        <dbReference type="ChEBI" id="CHEBI:43474"/>
        <dbReference type="ChEBI" id="CHEBI:58228"/>
        <dbReference type="ChEBI" id="CHEBI:58359"/>
        <dbReference type="ChEBI" id="CHEBI:456216"/>
        <dbReference type="EC" id="6.3.5.5"/>
    </reaction>
</comment>
<feature type="active site" evidence="8">
    <location>
        <position position="365"/>
    </location>
</feature>
<dbReference type="GO" id="GO:0006207">
    <property type="term" value="P:'de novo' pyrimidine nucleobase biosynthetic process"/>
    <property type="evidence" value="ECO:0007669"/>
    <property type="project" value="InterPro"/>
</dbReference>
<dbReference type="PROSITE" id="PS51273">
    <property type="entry name" value="GATASE_TYPE_1"/>
    <property type="match status" value="1"/>
</dbReference>
<feature type="binding site" evidence="8">
    <location>
        <position position="281"/>
    </location>
    <ligand>
        <name>L-glutamine</name>
        <dbReference type="ChEBI" id="CHEBI:58359"/>
    </ligand>
</feature>
<keyword evidence="3 8" id="KW-0436">Ligase</keyword>
<dbReference type="Pfam" id="PF00117">
    <property type="entry name" value="GATase"/>
    <property type="match status" value="1"/>
</dbReference>
<accession>A0A1M5NRV7</accession>
<dbReference type="Pfam" id="PF00988">
    <property type="entry name" value="CPSase_sm_chain"/>
    <property type="match status" value="1"/>
</dbReference>
<keyword evidence="6 8" id="KW-0315">Glutamine amidotransferase</keyword>
<dbReference type="STRING" id="570519.SAMN04488116_2947"/>
<evidence type="ECO:0000256" key="4">
    <source>
        <dbReference type="ARBA" id="ARBA00022741"/>
    </source>
</evidence>
<evidence type="ECO:0000256" key="5">
    <source>
        <dbReference type="ARBA" id="ARBA00022840"/>
    </source>
</evidence>
<dbReference type="UniPathway" id="UPA00068">
    <property type="reaction ID" value="UER00171"/>
</dbReference>
<comment type="similarity">
    <text evidence="2 8">Belongs to the CarA family.</text>
</comment>
<keyword evidence="4 8" id="KW-0547">Nucleotide-binding</keyword>
<keyword evidence="8" id="KW-0665">Pyrimidine biosynthesis</keyword>
<feature type="active site" description="Nucleophile" evidence="8">
    <location>
        <position position="277"/>
    </location>
</feature>
<dbReference type="GO" id="GO:0004088">
    <property type="term" value="F:carbamoyl-phosphate synthase (glutamine-hydrolyzing) activity"/>
    <property type="evidence" value="ECO:0007669"/>
    <property type="project" value="UniProtKB-UniRule"/>
</dbReference>
<comment type="pathway">
    <text evidence="1 8">Amino-acid biosynthesis; L-arginine biosynthesis; carbamoyl phosphate from bicarbonate: step 1/1.</text>
</comment>
<comment type="function">
    <text evidence="8">Small subunit of the glutamine-dependent carbamoyl phosphate synthetase (CPSase). CPSase catalyzes the formation of carbamoyl phosphate from the ammonia moiety of glutamine, carbonate, and phosphate donated by ATP, constituting the first step of 2 biosynthetic pathways, one leading to arginine and/or urea and the other to pyrimidine nucleotides. The small subunit (glutamine amidotransferase) binds and cleaves glutamine to supply the large subunit with the substrate ammonia.</text>
</comment>
<dbReference type="InterPro" id="IPR006274">
    <property type="entry name" value="CarbamoylP_synth_ssu"/>
</dbReference>
<evidence type="ECO:0000256" key="8">
    <source>
        <dbReference type="HAMAP-Rule" id="MF_01209"/>
    </source>
</evidence>
<evidence type="ECO:0000256" key="1">
    <source>
        <dbReference type="ARBA" id="ARBA00005077"/>
    </source>
</evidence>
<keyword evidence="11" id="KW-1185">Reference proteome</keyword>
<feature type="binding site" evidence="8">
    <location>
        <position position="322"/>
    </location>
    <ligand>
        <name>L-glutamine</name>
        <dbReference type="ChEBI" id="CHEBI:58359"/>
    </ligand>
</feature>
<reference evidence="11" key="1">
    <citation type="submission" date="2016-11" db="EMBL/GenBank/DDBJ databases">
        <authorList>
            <person name="Varghese N."/>
            <person name="Submissions S."/>
        </authorList>
    </citation>
    <scope>NUCLEOTIDE SEQUENCE [LARGE SCALE GENOMIC DNA]</scope>
    <source>
        <strain evidence="11">DSM 22638</strain>
    </source>
</reference>
<keyword evidence="8" id="KW-0028">Amino-acid biosynthesis</keyword>
<evidence type="ECO:0000256" key="2">
    <source>
        <dbReference type="ARBA" id="ARBA00007800"/>
    </source>
</evidence>
<dbReference type="InterPro" id="IPR017926">
    <property type="entry name" value="GATASE"/>
</dbReference>
<feature type="binding site" evidence="8">
    <location>
        <position position="71"/>
    </location>
    <ligand>
        <name>L-glutamine</name>
        <dbReference type="ChEBI" id="CHEBI:58359"/>
    </ligand>
</feature>